<gene>
    <name evidence="10" type="ORF">FB558_3936</name>
</gene>
<evidence type="ECO:0000256" key="2">
    <source>
        <dbReference type="ARBA" id="ARBA00009347"/>
    </source>
</evidence>
<keyword evidence="11" id="KW-1185">Reference proteome</keyword>
<dbReference type="Pfam" id="PF02771">
    <property type="entry name" value="Acyl-CoA_dh_N"/>
    <property type="match status" value="1"/>
</dbReference>
<evidence type="ECO:0000259" key="9">
    <source>
        <dbReference type="Pfam" id="PF02771"/>
    </source>
</evidence>
<protein>
    <submittedName>
        <fullName evidence="10">Alkylation response protein AidB-like acyl-CoA dehydrogenase</fullName>
    </submittedName>
</protein>
<dbReference type="OrthoDB" id="5179760at2"/>
<dbReference type="InterPro" id="IPR052161">
    <property type="entry name" value="Mycobact_Acyl-CoA_DH"/>
</dbReference>
<keyword evidence="3 6" id="KW-0285">Flavoprotein</keyword>
<comment type="cofactor">
    <cofactor evidence="1 6">
        <name>FAD</name>
        <dbReference type="ChEBI" id="CHEBI:57692"/>
    </cofactor>
</comment>
<evidence type="ECO:0000313" key="10">
    <source>
        <dbReference type="EMBL" id="TQM11377.1"/>
    </source>
</evidence>
<dbReference type="AlphaFoldDB" id="A0A543DPW4"/>
<evidence type="ECO:0000256" key="4">
    <source>
        <dbReference type="ARBA" id="ARBA00022827"/>
    </source>
</evidence>
<keyword evidence="5 6" id="KW-0560">Oxidoreductase</keyword>
<dbReference type="Gene3D" id="2.40.110.10">
    <property type="entry name" value="Butyryl-CoA Dehydrogenase, subunit A, domain 2"/>
    <property type="match status" value="1"/>
</dbReference>
<dbReference type="GO" id="GO:0005886">
    <property type="term" value="C:plasma membrane"/>
    <property type="evidence" value="ECO:0007669"/>
    <property type="project" value="TreeGrafter"/>
</dbReference>
<feature type="domain" description="Acyl-CoA dehydrogenase/oxidase N-terminal" evidence="9">
    <location>
        <begin position="6"/>
        <end position="119"/>
    </location>
</feature>
<dbReference type="EMBL" id="VFPA01000002">
    <property type="protein sequence ID" value="TQM11377.1"/>
    <property type="molecule type" value="Genomic_DNA"/>
</dbReference>
<accession>A0A543DPW4</accession>
<dbReference type="Pfam" id="PF02770">
    <property type="entry name" value="Acyl-CoA_dh_M"/>
    <property type="match status" value="1"/>
</dbReference>
<dbReference type="Gene3D" id="1.20.140.10">
    <property type="entry name" value="Butyryl-CoA Dehydrogenase, subunit A, domain 3"/>
    <property type="match status" value="1"/>
</dbReference>
<evidence type="ECO:0000313" key="11">
    <source>
        <dbReference type="Proteomes" id="UP000315677"/>
    </source>
</evidence>
<dbReference type="SUPFAM" id="SSF47203">
    <property type="entry name" value="Acyl-CoA dehydrogenase C-terminal domain-like"/>
    <property type="match status" value="1"/>
</dbReference>
<reference evidence="10 11" key="1">
    <citation type="submission" date="2019-06" db="EMBL/GenBank/DDBJ databases">
        <title>Sequencing the genomes of 1000 actinobacteria strains.</title>
        <authorList>
            <person name="Klenk H.-P."/>
        </authorList>
    </citation>
    <scope>NUCLEOTIDE SEQUENCE [LARGE SCALE GENOMIC DNA]</scope>
    <source>
        <strain evidence="10 11">DSM 45301</strain>
    </source>
</reference>
<dbReference type="SUPFAM" id="SSF56645">
    <property type="entry name" value="Acyl-CoA dehydrogenase NM domain-like"/>
    <property type="match status" value="1"/>
</dbReference>
<evidence type="ECO:0000256" key="5">
    <source>
        <dbReference type="ARBA" id="ARBA00023002"/>
    </source>
</evidence>
<feature type="domain" description="Acyl-CoA dehydrogenase/oxidase C-terminal" evidence="7">
    <location>
        <begin position="237"/>
        <end position="391"/>
    </location>
</feature>
<dbReference type="InterPro" id="IPR013786">
    <property type="entry name" value="AcylCoA_DH/ox_N"/>
</dbReference>
<dbReference type="Pfam" id="PF00441">
    <property type="entry name" value="Acyl-CoA_dh_1"/>
    <property type="match status" value="1"/>
</dbReference>
<dbReference type="GO" id="GO:0016627">
    <property type="term" value="F:oxidoreductase activity, acting on the CH-CH group of donors"/>
    <property type="evidence" value="ECO:0007669"/>
    <property type="project" value="InterPro"/>
</dbReference>
<sequence length="399" mass="43391">MRLESTPELEAFRKKVRAFVAEHAPERKTHAGVRAPEPELMPAIRAWTAKLYEAGLLGINWPAEYGGRPDAHPLEPFIVVEEITRARTWQPIGAAALASAALIEFGTEEQRVRFLPRIRACEDVWCQLFSEPGAGSDLAALQTRARREGEGDDAVFVVAGQKVWTTNGQHADMGYLLARTNPDAPKHKGITAFALDMRTPGVEVRPLREITGTTDFNEVFFDAVRIPAANVIGEVDNGWRVAMSSLGHERSGVAAQGVEMFAVLDDLLGLAENSTVRGRPALEDSATRQSIGELATRAHVNAAMVNLAQSRMLHHTEQPADAPLGKIFFSEVNHDLAAYGVALQGTDGALTEGDPSVAANGWWQDAHLYSRAYTIAGGANEVLRNQVAERGLGLPREPR</sequence>
<dbReference type="GO" id="GO:0050660">
    <property type="term" value="F:flavin adenine dinucleotide binding"/>
    <property type="evidence" value="ECO:0007669"/>
    <property type="project" value="InterPro"/>
</dbReference>
<comment type="caution">
    <text evidence="10">The sequence shown here is derived from an EMBL/GenBank/DDBJ whole genome shotgun (WGS) entry which is preliminary data.</text>
</comment>
<dbReference type="InterPro" id="IPR009100">
    <property type="entry name" value="AcylCoA_DH/oxidase_NM_dom_sf"/>
</dbReference>
<evidence type="ECO:0000259" key="7">
    <source>
        <dbReference type="Pfam" id="PF00441"/>
    </source>
</evidence>
<dbReference type="FunFam" id="2.40.110.10:FF:000011">
    <property type="entry name" value="Acyl-CoA dehydrogenase FadE34"/>
    <property type="match status" value="1"/>
</dbReference>
<dbReference type="PANTHER" id="PTHR43292">
    <property type="entry name" value="ACYL-COA DEHYDROGENASE"/>
    <property type="match status" value="1"/>
</dbReference>
<dbReference type="InterPro" id="IPR006091">
    <property type="entry name" value="Acyl-CoA_Oxase/DH_mid-dom"/>
</dbReference>
<name>A0A543DPW4_9PSEU</name>
<proteinExistence type="inferred from homology"/>
<dbReference type="InterPro" id="IPR046373">
    <property type="entry name" value="Acyl-CoA_Oxase/DH_mid-dom_sf"/>
</dbReference>
<dbReference type="Gene3D" id="1.10.540.10">
    <property type="entry name" value="Acyl-CoA dehydrogenase/oxidase, N-terminal domain"/>
    <property type="match status" value="1"/>
</dbReference>
<dbReference type="InterPro" id="IPR009075">
    <property type="entry name" value="AcylCo_DH/oxidase_C"/>
</dbReference>
<evidence type="ECO:0000256" key="3">
    <source>
        <dbReference type="ARBA" id="ARBA00022630"/>
    </source>
</evidence>
<feature type="domain" description="Acyl-CoA oxidase/dehydrogenase middle" evidence="8">
    <location>
        <begin position="126"/>
        <end position="224"/>
    </location>
</feature>
<comment type="similarity">
    <text evidence="2 6">Belongs to the acyl-CoA dehydrogenase family.</text>
</comment>
<keyword evidence="4 6" id="KW-0274">FAD</keyword>
<organism evidence="10 11">
    <name type="scientific">Pseudonocardia kunmingensis</name>
    <dbReference type="NCBI Taxonomy" id="630975"/>
    <lineage>
        <taxon>Bacteria</taxon>
        <taxon>Bacillati</taxon>
        <taxon>Actinomycetota</taxon>
        <taxon>Actinomycetes</taxon>
        <taxon>Pseudonocardiales</taxon>
        <taxon>Pseudonocardiaceae</taxon>
        <taxon>Pseudonocardia</taxon>
    </lineage>
</organism>
<dbReference type="InterPro" id="IPR037069">
    <property type="entry name" value="AcylCoA_DH/ox_N_sf"/>
</dbReference>
<dbReference type="InterPro" id="IPR036250">
    <property type="entry name" value="AcylCo_DH-like_C"/>
</dbReference>
<evidence type="ECO:0000256" key="6">
    <source>
        <dbReference type="RuleBase" id="RU362125"/>
    </source>
</evidence>
<evidence type="ECO:0000259" key="8">
    <source>
        <dbReference type="Pfam" id="PF02770"/>
    </source>
</evidence>
<evidence type="ECO:0000256" key="1">
    <source>
        <dbReference type="ARBA" id="ARBA00001974"/>
    </source>
</evidence>
<dbReference type="PANTHER" id="PTHR43292:SF4">
    <property type="entry name" value="ACYL-COA DEHYDROGENASE FADE34"/>
    <property type="match status" value="1"/>
</dbReference>
<dbReference type="Proteomes" id="UP000315677">
    <property type="component" value="Unassembled WGS sequence"/>
</dbReference>